<protein>
    <recommendedName>
        <fullName evidence="3">ribonuclease H</fullName>
        <ecNumber evidence="3">3.1.26.4</ecNumber>
    </recommendedName>
</protein>
<feature type="compositionally biased region" description="Basic and acidic residues" evidence="8">
    <location>
        <begin position="1"/>
        <end position="17"/>
    </location>
</feature>
<comment type="similarity">
    <text evidence="2">Belongs to the RNase H family.</text>
</comment>
<feature type="domain" description="RNase H type-1" evidence="9">
    <location>
        <begin position="145"/>
        <end position="308"/>
    </location>
</feature>
<dbReference type="InterPro" id="IPR012337">
    <property type="entry name" value="RNaseH-like_sf"/>
</dbReference>
<evidence type="ECO:0000256" key="3">
    <source>
        <dbReference type="ARBA" id="ARBA00012180"/>
    </source>
</evidence>
<dbReference type="Gene3D" id="3.30.420.10">
    <property type="entry name" value="Ribonuclease H-like superfamily/Ribonuclease H"/>
    <property type="match status" value="1"/>
</dbReference>
<dbReference type="EMBL" id="MU839842">
    <property type="protein sequence ID" value="KAK1751262.1"/>
    <property type="molecule type" value="Genomic_DNA"/>
</dbReference>
<keyword evidence="5" id="KW-0479">Metal-binding</keyword>
<keyword evidence="11" id="KW-1185">Reference proteome</keyword>
<feature type="region of interest" description="Disordered" evidence="8">
    <location>
        <begin position="1"/>
        <end position="25"/>
    </location>
</feature>
<evidence type="ECO:0000256" key="5">
    <source>
        <dbReference type="ARBA" id="ARBA00022723"/>
    </source>
</evidence>
<dbReference type="CDD" id="cd13934">
    <property type="entry name" value="RNase_H_Dikarya_like"/>
    <property type="match status" value="1"/>
</dbReference>
<comment type="catalytic activity">
    <reaction evidence="1">
        <text>Endonucleolytic cleavage to 5'-phosphomonoester.</text>
        <dbReference type="EC" id="3.1.26.4"/>
    </reaction>
</comment>
<keyword evidence="4" id="KW-0540">Nuclease</keyword>
<evidence type="ECO:0000313" key="10">
    <source>
        <dbReference type="EMBL" id="KAK1751262.1"/>
    </source>
</evidence>
<dbReference type="GO" id="GO:0043137">
    <property type="term" value="P:DNA replication, removal of RNA primer"/>
    <property type="evidence" value="ECO:0007669"/>
    <property type="project" value="TreeGrafter"/>
</dbReference>
<accession>A0AAJ0B479</accession>
<evidence type="ECO:0000256" key="7">
    <source>
        <dbReference type="ARBA" id="ARBA00022801"/>
    </source>
</evidence>
<evidence type="ECO:0000256" key="6">
    <source>
        <dbReference type="ARBA" id="ARBA00022759"/>
    </source>
</evidence>
<keyword evidence="7" id="KW-0378">Hydrolase</keyword>
<evidence type="ECO:0000313" key="11">
    <source>
        <dbReference type="Proteomes" id="UP001239445"/>
    </source>
</evidence>
<dbReference type="SUPFAM" id="SSF53098">
    <property type="entry name" value="Ribonuclease H-like"/>
    <property type="match status" value="1"/>
</dbReference>
<dbReference type="AlphaFoldDB" id="A0AAJ0B479"/>
<gene>
    <name evidence="10" type="ORF">QBC47DRAFT_434134</name>
</gene>
<dbReference type="GO" id="GO:0003676">
    <property type="term" value="F:nucleic acid binding"/>
    <property type="evidence" value="ECO:0007669"/>
    <property type="project" value="InterPro"/>
</dbReference>
<dbReference type="PANTHER" id="PTHR10642:SF26">
    <property type="entry name" value="RIBONUCLEASE H1"/>
    <property type="match status" value="1"/>
</dbReference>
<comment type="caution">
    <text evidence="10">The sequence shown here is derived from an EMBL/GenBank/DDBJ whole genome shotgun (WGS) entry which is preliminary data.</text>
</comment>
<dbReference type="EC" id="3.1.26.4" evidence="3"/>
<evidence type="ECO:0000256" key="8">
    <source>
        <dbReference type="SAM" id="MobiDB-lite"/>
    </source>
</evidence>
<evidence type="ECO:0000256" key="2">
    <source>
        <dbReference type="ARBA" id="ARBA00005300"/>
    </source>
</evidence>
<evidence type="ECO:0000259" key="9">
    <source>
        <dbReference type="PROSITE" id="PS50879"/>
    </source>
</evidence>
<dbReference type="PROSITE" id="PS50879">
    <property type="entry name" value="RNASE_H_1"/>
    <property type="match status" value="1"/>
</dbReference>
<dbReference type="GO" id="GO:0004523">
    <property type="term" value="F:RNA-DNA hybrid ribonuclease activity"/>
    <property type="evidence" value="ECO:0007669"/>
    <property type="project" value="UniProtKB-EC"/>
</dbReference>
<evidence type="ECO:0000256" key="1">
    <source>
        <dbReference type="ARBA" id="ARBA00000077"/>
    </source>
</evidence>
<dbReference type="InterPro" id="IPR050092">
    <property type="entry name" value="RNase_H"/>
</dbReference>
<proteinExistence type="inferred from homology"/>
<dbReference type="PANTHER" id="PTHR10642">
    <property type="entry name" value="RIBONUCLEASE H1"/>
    <property type="match status" value="1"/>
</dbReference>
<organism evidence="10 11">
    <name type="scientific">Echria macrotheca</name>
    <dbReference type="NCBI Taxonomy" id="438768"/>
    <lineage>
        <taxon>Eukaryota</taxon>
        <taxon>Fungi</taxon>
        <taxon>Dikarya</taxon>
        <taxon>Ascomycota</taxon>
        <taxon>Pezizomycotina</taxon>
        <taxon>Sordariomycetes</taxon>
        <taxon>Sordariomycetidae</taxon>
        <taxon>Sordariales</taxon>
        <taxon>Schizotheciaceae</taxon>
        <taxon>Echria</taxon>
    </lineage>
</organism>
<dbReference type="InterPro" id="IPR002156">
    <property type="entry name" value="RNaseH_domain"/>
</dbReference>
<dbReference type="InterPro" id="IPR036397">
    <property type="entry name" value="RNaseH_sf"/>
</dbReference>
<dbReference type="GO" id="GO:0046872">
    <property type="term" value="F:metal ion binding"/>
    <property type="evidence" value="ECO:0007669"/>
    <property type="project" value="UniProtKB-KW"/>
</dbReference>
<dbReference type="Proteomes" id="UP001239445">
    <property type="component" value="Unassembled WGS sequence"/>
</dbReference>
<evidence type="ECO:0000256" key="4">
    <source>
        <dbReference type="ARBA" id="ARBA00022722"/>
    </source>
</evidence>
<keyword evidence="6" id="KW-0255">Endonuclease</keyword>
<reference evidence="10" key="1">
    <citation type="submission" date="2023-06" db="EMBL/GenBank/DDBJ databases">
        <title>Genome-scale phylogeny and comparative genomics of the fungal order Sordariales.</title>
        <authorList>
            <consortium name="Lawrence Berkeley National Laboratory"/>
            <person name="Hensen N."/>
            <person name="Bonometti L."/>
            <person name="Westerberg I."/>
            <person name="Brannstrom I.O."/>
            <person name="Guillou S."/>
            <person name="Cros-Aarteil S."/>
            <person name="Calhoun S."/>
            <person name="Haridas S."/>
            <person name="Kuo A."/>
            <person name="Mondo S."/>
            <person name="Pangilinan J."/>
            <person name="Riley R."/>
            <person name="Labutti K."/>
            <person name="Andreopoulos B."/>
            <person name="Lipzen A."/>
            <person name="Chen C."/>
            <person name="Yanf M."/>
            <person name="Daum C."/>
            <person name="Ng V."/>
            <person name="Clum A."/>
            <person name="Steindorff A."/>
            <person name="Ohm R."/>
            <person name="Martin F."/>
            <person name="Silar P."/>
            <person name="Natvig D."/>
            <person name="Lalanne C."/>
            <person name="Gautier V."/>
            <person name="Ament-Velasquez S.L."/>
            <person name="Kruys A."/>
            <person name="Hutchinson M.I."/>
            <person name="Powell A.J."/>
            <person name="Barry K."/>
            <person name="Miller A.N."/>
            <person name="Grigoriev I.V."/>
            <person name="Debuchy R."/>
            <person name="Gladieux P."/>
            <person name="Thoren M.H."/>
            <person name="Johannesson H."/>
        </authorList>
    </citation>
    <scope>NUCLEOTIDE SEQUENCE</scope>
    <source>
        <strain evidence="10">PSN4</strain>
    </source>
</reference>
<sequence length="324" mass="36054">MTSRDPDYDSEREDNPRRVLNTDGYFRKDGATRPFVFKLEEFKPRIVDKNGKEHQPRGTDMIYTVRPVPNPILVQHAREVMCPSSEGQNGETAIWTATLNPPPSEPTASPGTLFAPREVNTATAGIHNIRLVPRRRYVSRIDSLKLKTMLITVSGFCIDNGPADSRAGWSFIFRPGPVGLVSGVLERQGPEHDDGSPGSVHGATVTRAEIRAAIAALEFRVWWGEGWERLIIASDSEYLVCGATSWMRTWAARGWRTSGGARVKNRDLWEKLAGLLEVFAEGGTEVSFWQIPKRWNVEAHRAAKEAAESGEVVEEFVKPTGVMV</sequence>
<dbReference type="Pfam" id="PF00075">
    <property type="entry name" value="RNase_H"/>
    <property type="match status" value="1"/>
</dbReference>
<name>A0AAJ0B479_9PEZI</name>